<dbReference type="RefSeq" id="WP_066542477.1">
    <property type="nucleotide sequence ID" value="NZ_MASJ01000001.1"/>
</dbReference>
<evidence type="ECO:0000313" key="4">
    <source>
        <dbReference type="Proteomes" id="UP000093199"/>
    </source>
</evidence>
<gene>
    <name evidence="3" type="ORF">A6M13_02120</name>
</gene>
<evidence type="ECO:0000313" key="3">
    <source>
        <dbReference type="EMBL" id="OCS88664.1"/>
    </source>
</evidence>
<dbReference type="GO" id="GO:0015833">
    <property type="term" value="P:peptide transport"/>
    <property type="evidence" value="ECO:0007669"/>
    <property type="project" value="TreeGrafter"/>
</dbReference>
<dbReference type="PIRSF" id="PIRSF002741">
    <property type="entry name" value="MppA"/>
    <property type="match status" value="1"/>
</dbReference>
<dbReference type="Gene3D" id="3.40.190.10">
    <property type="entry name" value="Periplasmic binding protein-like II"/>
    <property type="match status" value="1"/>
</dbReference>
<sequence>MFKRSKNMFFFMMLVAVMLVVAACSGEEETVQEGTSSDENVVNVGVTYAPSNINPLQPVGLVSTYVANLLFLPLVDLDAELNYQPMLADAITTEDNKTFTIHLNKEAKWTDGTDITADDVMYTLQLMANPTVASNYAYMFGIIEGLDAGGYLAEGQETISGVTKVDDDTVQIVTKQPTTLTIFQDTVGRYLLTLPKAQLETIPVAELNASDFMQNPTVTSGPFVIANIDRSHYVEMVPNKDYFKGASSLDQLNFKVLQGNQIAAQLKSGEIDMNIPSAGVIPVSDMELVQELDTLTTAYGEPLATQYMYINENVVADAKQRQAISYAMNRQMIVDSLLKGAGEVTDGFFPSISPYLNEAVTPVAHDVEKAKQLLAESGWDTSKTLKLAVLSGDATLEQAANIIVENLREAGITAEIQMMDFGTIINEIVSMEYDLAISTVSITPINPLPDIAYFLGEGNPNAYSNARVNEILVALSTEVDEAKIQTLYDELQVITQQDVPMPSIYATTALGAVNKRVQGATPSDFGMFINVHEWTVQ</sequence>
<evidence type="ECO:0000259" key="2">
    <source>
        <dbReference type="Pfam" id="PF00496"/>
    </source>
</evidence>
<dbReference type="CDD" id="cd00995">
    <property type="entry name" value="PBP2_NikA_DppA_OppA_like"/>
    <property type="match status" value="1"/>
</dbReference>
<dbReference type="GO" id="GO:0043190">
    <property type="term" value="C:ATP-binding cassette (ABC) transporter complex"/>
    <property type="evidence" value="ECO:0007669"/>
    <property type="project" value="InterPro"/>
</dbReference>
<dbReference type="STRING" id="33978.A6M13_02120"/>
<dbReference type="Pfam" id="PF00496">
    <property type="entry name" value="SBP_bac_5"/>
    <property type="match status" value="1"/>
</dbReference>
<dbReference type="Proteomes" id="UP000093199">
    <property type="component" value="Unassembled WGS sequence"/>
</dbReference>
<dbReference type="EMBL" id="MASJ01000001">
    <property type="protein sequence ID" value="OCS88664.1"/>
    <property type="molecule type" value="Genomic_DNA"/>
</dbReference>
<dbReference type="OrthoDB" id="9796817at2"/>
<dbReference type="SUPFAM" id="SSF53850">
    <property type="entry name" value="Periplasmic binding protein-like II"/>
    <property type="match status" value="1"/>
</dbReference>
<dbReference type="PANTHER" id="PTHR30290:SF81">
    <property type="entry name" value="OLIGOPEPTIDE-BINDING PROTEIN OPPA"/>
    <property type="match status" value="1"/>
</dbReference>
<dbReference type="AlphaFoldDB" id="A0A1C0YNB8"/>
<proteinExistence type="predicted"/>
<dbReference type="Gene3D" id="3.10.105.10">
    <property type="entry name" value="Dipeptide-binding Protein, Domain 3"/>
    <property type="match status" value="1"/>
</dbReference>
<dbReference type="Gene3D" id="3.90.76.10">
    <property type="entry name" value="Dipeptide-binding Protein, Domain 1"/>
    <property type="match status" value="1"/>
</dbReference>
<reference evidence="3 4" key="1">
    <citation type="submission" date="2016-07" db="EMBL/GenBank/DDBJ databases">
        <title>Caryophanon tenue genome sequencing.</title>
        <authorList>
            <person name="Verma A."/>
            <person name="Pal Y."/>
            <person name="Krishnamurthi S."/>
        </authorList>
    </citation>
    <scope>NUCLEOTIDE SEQUENCE [LARGE SCALE GENOMIC DNA]</scope>
    <source>
        <strain evidence="3 4">DSM 14152</strain>
    </source>
</reference>
<dbReference type="InterPro" id="IPR000914">
    <property type="entry name" value="SBP_5_dom"/>
</dbReference>
<dbReference type="GO" id="GO:0042597">
    <property type="term" value="C:periplasmic space"/>
    <property type="evidence" value="ECO:0007669"/>
    <property type="project" value="UniProtKB-ARBA"/>
</dbReference>
<evidence type="ECO:0000256" key="1">
    <source>
        <dbReference type="SAM" id="SignalP"/>
    </source>
</evidence>
<keyword evidence="4" id="KW-1185">Reference proteome</keyword>
<keyword evidence="1" id="KW-0732">Signal</keyword>
<feature type="signal peptide" evidence="1">
    <location>
        <begin position="1"/>
        <end position="22"/>
    </location>
</feature>
<dbReference type="InterPro" id="IPR039424">
    <property type="entry name" value="SBP_5"/>
</dbReference>
<dbReference type="PROSITE" id="PS51257">
    <property type="entry name" value="PROKAR_LIPOPROTEIN"/>
    <property type="match status" value="1"/>
</dbReference>
<feature type="domain" description="Solute-binding protein family 5" evidence="2">
    <location>
        <begin position="83"/>
        <end position="459"/>
    </location>
</feature>
<organism evidence="3 4">
    <name type="scientific">Caryophanon tenue</name>
    <dbReference type="NCBI Taxonomy" id="33978"/>
    <lineage>
        <taxon>Bacteria</taxon>
        <taxon>Bacillati</taxon>
        <taxon>Bacillota</taxon>
        <taxon>Bacilli</taxon>
        <taxon>Bacillales</taxon>
        <taxon>Caryophanaceae</taxon>
        <taxon>Caryophanon</taxon>
    </lineage>
</organism>
<dbReference type="PANTHER" id="PTHR30290">
    <property type="entry name" value="PERIPLASMIC BINDING COMPONENT OF ABC TRANSPORTER"/>
    <property type="match status" value="1"/>
</dbReference>
<protein>
    <recommendedName>
        <fullName evidence="2">Solute-binding protein family 5 domain-containing protein</fullName>
    </recommendedName>
</protein>
<dbReference type="GO" id="GO:1904680">
    <property type="term" value="F:peptide transmembrane transporter activity"/>
    <property type="evidence" value="ECO:0007669"/>
    <property type="project" value="TreeGrafter"/>
</dbReference>
<accession>A0A1C0YNB8</accession>
<dbReference type="InterPro" id="IPR030678">
    <property type="entry name" value="Peptide/Ni-bd"/>
</dbReference>
<name>A0A1C0YNB8_9BACL</name>
<feature type="chain" id="PRO_5039273500" description="Solute-binding protein family 5 domain-containing protein" evidence="1">
    <location>
        <begin position="23"/>
        <end position="537"/>
    </location>
</feature>
<comment type="caution">
    <text evidence="3">The sequence shown here is derived from an EMBL/GenBank/DDBJ whole genome shotgun (WGS) entry which is preliminary data.</text>
</comment>